<keyword evidence="3" id="KW-1185">Reference proteome</keyword>
<dbReference type="EMBL" id="CAVLGL010000084">
    <property type="protein sequence ID" value="CAK1589573.1"/>
    <property type="molecule type" value="Genomic_DNA"/>
</dbReference>
<dbReference type="InterPro" id="IPR036397">
    <property type="entry name" value="RNaseH_sf"/>
</dbReference>
<dbReference type="Gene3D" id="1.10.340.70">
    <property type="match status" value="1"/>
</dbReference>
<reference evidence="2 3" key="1">
    <citation type="submission" date="2023-11" db="EMBL/GenBank/DDBJ databases">
        <authorList>
            <person name="Hedman E."/>
            <person name="Englund M."/>
            <person name="Stromberg M."/>
            <person name="Nyberg Akerstrom W."/>
            <person name="Nylinder S."/>
            <person name="Jareborg N."/>
            <person name="Kallberg Y."/>
            <person name="Kronander E."/>
        </authorList>
    </citation>
    <scope>NUCLEOTIDE SEQUENCE [LARGE SCALE GENOMIC DNA]</scope>
</reference>
<dbReference type="PANTHER" id="PTHR47331">
    <property type="entry name" value="PHD-TYPE DOMAIN-CONTAINING PROTEIN"/>
    <property type="match status" value="1"/>
</dbReference>
<dbReference type="InterPro" id="IPR041588">
    <property type="entry name" value="Integrase_H2C2"/>
</dbReference>
<dbReference type="Gene3D" id="3.30.420.10">
    <property type="entry name" value="Ribonuclease H-like superfamily/Ribonuclease H"/>
    <property type="match status" value="1"/>
</dbReference>
<comment type="caution">
    <text evidence="2">The sequence shown here is derived from an EMBL/GenBank/DDBJ whole genome shotgun (WGS) entry which is preliminary data.</text>
</comment>
<gene>
    <name evidence="2" type="ORF">PARMNEM_LOCUS10051</name>
</gene>
<dbReference type="Proteomes" id="UP001314205">
    <property type="component" value="Unassembled WGS sequence"/>
</dbReference>
<dbReference type="InterPro" id="IPR012337">
    <property type="entry name" value="RNaseH-like_sf"/>
</dbReference>
<organism evidence="2 3">
    <name type="scientific">Parnassius mnemosyne</name>
    <name type="common">clouded apollo</name>
    <dbReference type="NCBI Taxonomy" id="213953"/>
    <lineage>
        <taxon>Eukaryota</taxon>
        <taxon>Metazoa</taxon>
        <taxon>Ecdysozoa</taxon>
        <taxon>Arthropoda</taxon>
        <taxon>Hexapoda</taxon>
        <taxon>Insecta</taxon>
        <taxon>Pterygota</taxon>
        <taxon>Neoptera</taxon>
        <taxon>Endopterygota</taxon>
        <taxon>Lepidoptera</taxon>
        <taxon>Glossata</taxon>
        <taxon>Ditrysia</taxon>
        <taxon>Papilionoidea</taxon>
        <taxon>Papilionidae</taxon>
        <taxon>Parnassiinae</taxon>
        <taxon>Parnassini</taxon>
        <taxon>Parnassius</taxon>
        <taxon>Driopa</taxon>
    </lineage>
</organism>
<feature type="domain" description="Integrase zinc-binding" evidence="1">
    <location>
        <begin position="235"/>
        <end position="286"/>
    </location>
</feature>
<evidence type="ECO:0000313" key="3">
    <source>
        <dbReference type="Proteomes" id="UP001314205"/>
    </source>
</evidence>
<dbReference type="Pfam" id="PF17921">
    <property type="entry name" value="Integrase_H2C2"/>
    <property type="match status" value="1"/>
</dbReference>
<dbReference type="GO" id="GO:0003676">
    <property type="term" value="F:nucleic acid binding"/>
    <property type="evidence" value="ECO:0007669"/>
    <property type="project" value="InterPro"/>
</dbReference>
<name>A0AAV1L2N6_9NEOP</name>
<dbReference type="PANTHER" id="PTHR47331:SF2">
    <property type="match status" value="1"/>
</dbReference>
<dbReference type="AlphaFoldDB" id="A0AAV1L2N6"/>
<proteinExistence type="predicted"/>
<dbReference type="SUPFAM" id="SSF53098">
    <property type="entry name" value="Ribonuclease H-like"/>
    <property type="match status" value="1"/>
</dbReference>
<evidence type="ECO:0000313" key="2">
    <source>
        <dbReference type="EMBL" id="CAK1589573.1"/>
    </source>
</evidence>
<sequence length="401" mass="46203">MDIPKVDLYAWTDSTVVLAWLRGPISRWTTYVSNRVSHILTIMDVEQWGHVSTNFNPADCASRGLKPTELKSYELWWYGPGWLSKQIVRIERPELSDIHEEERIKSFVVEERRCNDYEWMKFSNLTKLFKVISLCRRFLKIKLPPHERKEFPKFATTDEMNQTLQLCIKQVQECEFAEEINSLTLKGCVANRSVLRTLYPFLDKNGILRVGGRLSQANVSYDQKNPIILPAENHLSLLIVADAHTKTLHGGPQLMMSFLRSKYWILRARNMVKKYYRSCVVCLRYSKAATTQLMGQLPEVRLKPSRPFKSSGVDYAGPINIRFSPGRGSKSYKGYICLFVCMVTRAIHLEAVSNLTAKGFIAAFRRFVARRGHCQNLFSDNGTNFVGANKMLCKMFDNAKF</sequence>
<accession>A0AAV1L2N6</accession>
<protein>
    <recommendedName>
        <fullName evidence="1">Integrase zinc-binding domain-containing protein</fullName>
    </recommendedName>
</protein>
<evidence type="ECO:0000259" key="1">
    <source>
        <dbReference type="Pfam" id="PF17921"/>
    </source>
</evidence>